<comment type="caution">
    <text evidence="2">The sequence shown here is derived from an EMBL/GenBank/DDBJ whole genome shotgun (WGS) entry which is preliminary data.</text>
</comment>
<reference evidence="3" key="1">
    <citation type="journal article" date="2019" name="Int. J. Syst. Evol. Microbiol.">
        <title>The Global Catalogue of Microorganisms (GCM) 10K type strain sequencing project: providing services to taxonomists for standard genome sequencing and annotation.</title>
        <authorList>
            <consortium name="The Broad Institute Genomics Platform"/>
            <consortium name="The Broad Institute Genome Sequencing Center for Infectious Disease"/>
            <person name="Wu L."/>
            <person name="Ma J."/>
        </authorList>
    </citation>
    <scope>NUCLEOTIDE SEQUENCE [LARGE SCALE GENOMIC DNA]</scope>
    <source>
        <strain evidence="3">CGMCC 1.16306</strain>
    </source>
</reference>
<protein>
    <submittedName>
        <fullName evidence="2">Aminoglycoside phosphotransferase family protein</fullName>
        <ecNumber evidence="2">2.7.1.-</ecNumber>
    </submittedName>
</protein>
<dbReference type="PANTHER" id="PTHR21310">
    <property type="entry name" value="AMINOGLYCOSIDE PHOSPHOTRANSFERASE-RELATED-RELATED"/>
    <property type="match status" value="1"/>
</dbReference>
<dbReference type="EMBL" id="JBHSFW010000014">
    <property type="protein sequence ID" value="MFC4620005.1"/>
    <property type="molecule type" value="Genomic_DNA"/>
</dbReference>
<feature type="domain" description="Aminoglycoside phosphotransferase" evidence="1">
    <location>
        <begin position="17"/>
        <end position="236"/>
    </location>
</feature>
<evidence type="ECO:0000313" key="3">
    <source>
        <dbReference type="Proteomes" id="UP001596022"/>
    </source>
</evidence>
<keyword evidence="3" id="KW-1185">Reference proteome</keyword>
<proteinExistence type="predicted"/>
<keyword evidence="2" id="KW-0808">Transferase</keyword>
<dbReference type="InterPro" id="IPR011009">
    <property type="entry name" value="Kinase-like_dom_sf"/>
</dbReference>
<accession>A0ABV9GTG9</accession>
<evidence type="ECO:0000313" key="2">
    <source>
        <dbReference type="EMBL" id="MFC4620005.1"/>
    </source>
</evidence>
<dbReference type="Gene3D" id="3.90.1200.10">
    <property type="match status" value="1"/>
</dbReference>
<dbReference type="RefSeq" id="WP_376847092.1">
    <property type="nucleotide sequence ID" value="NZ_JBHSFW010000014.1"/>
</dbReference>
<evidence type="ECO:0000259" key="1">
    <source>
        <dbReference type="Pfam" id="PF01636"/>
    </source>
</evidence>
<sequence length="282" mass="32989">MTIFFDRLKDKYGNFELVRLTGGFTNAAYLLKGTDPPFVAKVAKLASQDIENECHSLRFLANQTITPKLIDRYIFEKTQVVIMTFEPGANGQSILDTNDLARAEKVFTNMGLCLAEKIHSFRFDGQTHEIREGNLPFLSFDLDFVPFELRVESRTLLNKLEVKRDEWVLTHGDFGSHNVLFADGEPLTVIDWEWTEWFHPLVDIAWACWNTQLHYPKMADRLNHALIESYQSRRPFVLDPETLKALVLYKLWNILMKVRDADGETKQKWVNRLQWTFENKWI</sequence>
<dbReference type="SUPFAM" id="SSF56112">
    <property type="entry name" value="Protein kinase-like (PK-like)"/>
    <property type="match status" value="1"/>
</dbReference>
<dbReference type="EC" id="2.7.1.-" evidence="2"/>
<dbReference type="GO" id="GO:0016740">
    <property type="term" value="F:transferase activity"/>
    <property type="evidence" value="ECO:0007669"/>
    <property type="project" value="UniProtKB-KW"/>
</dbReference>
<dbReference type="Pfam" id="PF01636">
    <property type="entry name" value="APH"/>
    <property type="match status" value="1"/>
</dbReference>
<dbReference type="InterPro" id="IPR051678">
    <property type="entry name" value="AGP_Transferase"/>
</dbReference>
<name>A0ABV9GTG9_9BACL</name>
<organism evidence="2 3">
    <name type="scientific">Camelliibacillus cellulosilyticus</name>
    <dbReference type="NCBI Taxonomy" id="2174486"/>
    <lineage>
        <taxon>Bacteria</taxon>
        <taxon>Bacillati</taxon>
        <taxon>Bacillota</taxon>
        <taxon>Bacilli</taxon>
        <taxon>Bacillales</taxon>
        <taxon>Sporolactobacillaceae</taxon>
        <taxon>Camelliibacillus</taxon>
    </lineage>
</organism>
<dbReference type="Proteomes" id="UP001596022">
    <property type="component" value="Unassembled WGS sequence"/>
</dbReference>
<gene>
    <name evidence="2" type="ORF">ACFO4N_14930</name>
</gene>
<dbReference type="InterPro" id="IPR002575">
    <property type="entry name" value="Aminoglycoside_PTrfase"/>
</dbReference>